<dbReference type="GO" id="GO:0016799">
    <property type="term" value="F:hydrolase activity, hydrolyzing N-glycosyl compounds"/>
    <property type="evidence" value="ECO:0007669"/>
    <property type="project" value="TreeGrafter"/>
</dbReference>
<reference evidence="1" key="1">
    <citation type="submission" date="2020-05" db="EMBL/GenBank/DDBJ databases">
        <authorList>
            <person name="Chiriac C."/>
            <person name="Salcher M."/>
            <person name="Ghai R."/>
            <person name="Kavagutti S V."/>
        </authorList>
    </citation>
    <scope>NUCLEOTIDE SEQUENCE</scope>
</reference>
<name>A0A6J6B1C5_9ZZZZ</name>
<dbReference type="InterPro" id="IPR031100">
    <property type="entry name" value="LOG_fam"/>
</dbReference>
<dbReference type="PANTHER" id="PTHR31223">
    <property type="entry name" value="LOG FAMILY PROTEIN YJL055W"/>
    <property type="match status" value="1"/>
</dbReference>
<dbReference type="SUPFAM" id="SSF102405">
    <property type="entry name" value="MCP/YpsA-like"/>
    <property type="match status" value="1"/>
</dbReference>
<dbReference type="GO" id="GO:0005829">
    <property type="term" value="C:cytosol"/>
    <property type="evidence" value="ECO:0007669"/>
    <property type="project" value="TreeGrafter"/>
</dbReference>
<dbReference type="Gene3D" id="3.40.50.450">
    <property type="match status" value="1"/>
</dbReference>
<dbReference type="InterPro" id="IPR005269">
    <property type="entry name" value="LOG"/>
</dbReference>
<dbReference type="Pfam" id="PF03641">
    <property type="entry name" value="Lysine_decarbox"/>
    <property type="match status" value="1"/>
</dbReference>
<dbReference type="NCBIfam" id="TIGR00730">
    <property type="entry name" value="Rossman fold protein, TIGR00730 family"/>
    <property type="match status" value="1"/>
</dbReference>
<gene>
    <name evidence="1" type="ORF">UFOPK1412_00112</name>
</gene>
<dbReference type="AlphaFoldDB" id="A0A6J6B1C5"/>
<dbReference type="GO" id="GO:0009691">
    <property type="term" value="P:cytokinin biosynthetic process"/>
    <property type="evidence" value="ECO:0007669"/>
    <property type="project" value="InterPro"/>
</dbReference>
<accession>A0A6J6B1C5</accession>
<protein>
    <submittedName>
        <fullName evidence="1">Unannotated protein</fullName>
    </submittedName>
</protein>
<dbReference type="PANTHER" id="PTHR31223:SF70">
    <property type="entry name" value="LOG FAMILY PROTEIN YJL055W"/>
    <property type="match status" value="1"/>
</dbReference>
<evidence type="ECO:0000313" key="1">
    <source>
        <dbReference type="EMBL" id="CAB4532427.1"/>
    </source>
</evidence>
<sequence>MARCDGRHVLSLTPILTRMRIAVFCSSSPTIDPKYVDLAFELGGAIAATSWELVTGGGHISMMGAVSRGARAAGGRTIGVIPQALVDIEFADHDNDELHVVETMGERKALITDIADAFITLPGGAGTLEEFFEIWVGRYLKFHNKPVVILDPFGIYNPLHELVEHLETENFIKPGMRDLISWTTNVEQALAACK</sequence>
<proteinExistence type="predicted"/>
<organism evidence="1">
    <name type="scientific">freshwater metagenome</name>
    <dbReference type="NCBI Taxonomy" id="449393"/>
    <lineage>
        <taxon>unclassified sequences</taxon>
        <taxon>metagenomes</taxon>
        <taxon>ecological metagenomes</taxon>
    </lineage>
</organism>
<dbReference type="EMBL" id="CAEZSI010000009">
    <property type="protein sequence ID" value="CAB4532427.1"/>
    <property type="molecule type" value="Genomic_DNA"/>
</dbReference>